<accession>A0A5C8NIZ3</accession>
<gene>
    <name evidence="4" type="ORF">FHP06_07495</name>
</gene>
<dbReference type="EMBL" id="VDUX01000003">
    <property type="protein sequence ID" value="TXL61268.1"/>
    <property type="molecule type" value="Genomic_DNA"/>
</dbReference>
<evidence type="ECO:0000259" key="2">
    <source>
        <dbReference type="Pfam" id="PF02470"/>
    </source>
</evidence>
<dbReference type="Pfam" id="PF11887">
    <property type="entry name" value="Mce4_CUP1"/>
    <property type="match status" value="1"/>
</dbReference>
<proteinExistence type="predicted"/>
<feature type="region of interest" description="Disordered" evidence="1">
    <location>
        <begin position="329"/>
        <end position="361"/>
    </location>
</feature>
<dbReference type="PANTHER" id="PTHR33371:SF16">
    <property type="entry name" value="MCE-FAMILY PROTEIN MCE3F"/>
    <property type="match status" value="1"/>
</dbReference>
<dbReference type="AlphaFoldDB" id="A0A5C8NIZ3"/>
<dbReference type="InterPro" id="IPR003399">
    <property type="entry name" value="Mce/MlaD"/>
</dbReference>
<name>A0A5C8NIZ3_9ACTN</name>
<dbReference type="InterPro" id="IPR024516">
    <property type="entry name" value="Mce_C"/>
</dbReference>
<evidence type="ECO:0000256" key="1">
    <source>
        <dbReference type="SAM" id="MobiDB-lite"/>
    </source>
</evidence>
<dbReference type="OrthoDB" id="4741753at2"/>
<feature type="domain" description="Mce/MlaD" evidence="2">
    <location>
        <begin position="41"/>
        <end position="114"/>
    </location>
</feature>
<organism evidence="4 5">
    <name type="scientific">Aeromicrobium terrae</name>
    <dbReference type="NCBI Taxonomy" id="2498846"/>
    <lineage>
        <taxon>Bacteria</taxon>
        <taxon>Bacillati</taxon>
        <taxon>Actinomycetota</taxon>
        <taxon>Actinomycetes</taxon>
        <taxon>Propionibacteriales</taxon>
        <taxon>Nocardioidaceae</taxon>
        <taxon>Aeromicrobium</taxon>
    </lineage>
</organism>
<dbReference type="GO" id="GO:0005576">
    <property type="term" value="C:extracellular region"/>
    <property type="evidence" value="ECO:0007669"/>
    <property type="project" value="TreeGrafter"/>
</dbReference>
<dbReference type="Pfam" id="PF02470">
    <property type="entry name" value="MlaD"/>
    <property type="match status" value="1"/>
</dbReference>
<dbReference type="NCBIfam" id="TIGR00996">
    <property type="entry name" value="Mtu_fam_mce"/>
    <property type="match status" value="1"/>
</dbReference>
<evidence type="ECO:0000313" key="4">
    <source>
        <dbReference type="EMBL" id="TXL61268.1"/>
    </source>
</evidence>
<evidence type="ECO:0000313" key="5">
    <source>
        <dbReference type="Proteomes" id="UP000321571"/>
    </source>
</evidence>
<sequence>MRRHMPLKHKVGALALAMVMVLIVAYIYSAVLGGSIAARPAHVTVSLSETGGLYEGSGVTYRGVRVGSVASIDLDGDHVEADVSLNPGSKVPADTKAVVRTLSPAGEQFLDLQPVRDGAPYLADGDRISASHTSTPTSVAETLAAVDSLMAQIDVKDLRTVTDELSAAFADPDDLGRVIDSGSELLDTLDAVWPETLRTLQNGRTVLRTGIDTADDFRSFASSTRSLAAWLDSYDPRLRQHLAATPAQLTELQHFADAMVEALPPLLRDFSAFTGIFAAYDPHVREMLVQFPKGLDSLVGAFAGGRMQTNMLIALGTLCSYGVEDSNPQSTVRQPLDADRSCPASFSGQQRGSAHVPGPVR</sequence>
<protein>
    <submittedName>
        <fullName evidence="4">MCE family protein</fullName>
    </submittedName>
</protein>
<dbReference type="InterPro" id="IPR005693">
    <property type="entry name" value="Mce"/>
</dbReference>
<dbReference type="Proteomes" id="UP000321571">
    <property type="component" value="Unassembled WGS sequence"/>
</dbReference>
<keyword evidence="5" id="KW-1185">Reference proteome</keyword>
<feature type="domain" description="Mammalian cell entry C-terminal" evidence="3">
    <location>
        <begin position="122"/>
        <end position="311"/>
    </location>
</feature>
<dbReference type="PANTHER" id="PTHR33371">
    <property type="entry name" value="INTERMEMBRANE PHOSPHOLIPID TRANSPORT SYSTEM BINDING PROTEIN MLAD-RELATED"/>
    <property type="match status" value="1"/>
</dbReference>
<dbReference type="InterPro" id="IPR052336">
    <property type="entry name" value="MlaD_Phospholipid_Transporter"/>
</dbReference>
<comment type="caution">
    <text evidence="4">The sequence shown here is derived from an EMBL/GenBank/DDBJ whole genome shotgun (WGS) entry which is preliminary data.</text>
</comment>
<reference evidence="4 5" key="1">
    <citation type="submission" date="2019-06" db="EMBL/GenBank/DDBJ databases">
        <title>Aeromicrobium sp. nov., isolated from a maize field.</title>
        <authorList>
            <person name="Lin S.-Y."/>
            <person name="Tsai C.-F."/>
            <person name="Young C.-C."/>
        </authorList>
    </citation>
    <scope>NUCLEOTIDE SEQUENCE [LARGE SCALE GENOMIC DNA]</scope>
    <source>
        <strain evidence="4 5">CC-CFT486</strain>
    </source>
</reference>
<evidence type="ECO:0000259" key="3">
    <source>
        <dbReference type="Pfam" id="PF11887"/>
    </source>
</evidence>